<evidence type="ECO:0000313" key="6">
    <source>
        <dbReference type="Proteomes" id="UP001042704"/>
    </source>
</evidence>
<dbReference type="SUPFAM" id="SSF56349">
    <property type="entry name" value="DNA breaking-rejoining enzymes"/>
    <property type="match status" value="1"/>
</dbReference>
<evidence type="ECO:0000256" key="3">
    <source>
        <dbReference type="SAM" id="Phobius"/>
    </source>
</evidence>
<dbReference type="GO" id="GO:0003677">
    <property type="term" value="F:DNA binding"/>
    <property type="evidence" value="ECO:0007669"/>
    <property type="project" value="InterPro"/>
</dbReference>
<dbReference type="Proteomes" id="UP001042704">
    <property type="component" value="Chromosome"/>
</dbReference>
<keyword evidence="2" id="KW-0175">Coiled coil</keyword>
<feature type="transmembrane region" description="Helical" evidence="3">
    <location>
        <begin position="21"/>
        <end position="41"/>
    </location>
</feature>
<dbReference type="PROSITE" id="PS51898">
    <property type="entry name" value="TYR_RECOMBINASE"/>
    <property type="match status" value="1"/>
</dbReference>
<dbReference type="CDD" id="cd00397">
    <property type="entry name" value="DNA_BRE_C"/>
    <property type="match status" value="1"/>
</dbReference>
<evidence type="ECO:0000256" key="2">
    <source>
        <dbReference type="SAM" id="Coils"/>
    </source>
</evidence>
<name>A0A8A3S3D3_9EURY</name>
<evidence type="ECO:0000259" key="4">
    <source>
        <dbReference type="PROSITE" id="PS51898"/>
    </source>
</evidence>
<dbReference type="GO" id="GO:0015074">
    <property type="term" value="P:DNA integration"/>
    <property type="evidence" value="ECO:0007669"/>
    <property type="project" value="InterPro"/>
</dbReference>
<reference evidence="5" key="2">
    <citation type="submission" date="2019-02" db="EMBL/GenBank/DDBJ databases">
        <authorList>
            <person name="Chen S.-C."/>
            <person name="Chien H.-H."/>
            <person name="Lai M.-C."/>
        </authorList>
    </citation>
    <scope>NUCLEOTIDE SEQUENCE</scope>
    <source>
        <strain evidence="5">N2F9704</strain>
    </source>
</reference>
<accession>A0A8A3S3D3</accession>
<keyword evidence="6" id="KW-1185">Reference proteome</keyword>
<dbReference type="Pfam" id="PF00589">
    <property type="entry name" value="Phage_integrase"/>
    <property type="match status" value="1"/>
</dbReference>
<dbReference type="KEGG" id="maqe:RJ40_02425"/>
<feature type="domain" description="Tyr recombinase" evidence="4">
    <location>
        <begin position="148"/>
        <end position="354"/>
    </location>
</feature>
<sequence length="423" mass="48071">MSRAVMNDFDIRERFEGEVNIFFYVVGCILHRMAVTSYSQYLGLYAKASTKKAYGTALRRFLDYIYPPDVKRPASDAATYDHLSLQYLREDRDIPSDLRGFAVVLNRYAPMTAQLYLSGTFSWLEENEIEVSRSQRRRIGQKMPSGGPQTREADVDHVVLKKILAHMDLKGRALVLTLASSGMRIGEALKLSIRDLDLSQSPATINLPGTITKNGAPRLTFVTEEAAQALSEWLKVRDEYLRSSAFRNSGLVAAGHSRPKDITADDRVFPFSRRNAWEIWERALTGAGLLERDPTTNRLTRTYHGLRKFFLSQSKLVISAEIPEALSGHRGYLTDAYRRYTNAQLAEEYKKAEPQLTIQAPQEIREIQSEFRQKMEVHSEILENLVSENIQLKKRLESVEETQAQVDHLAAILAEHQEVTKGS</sequence>
<dbReference type="InterPro" id="IPR013762">
    <property type="entry name" value="Integrase-like_cat_sf"/>
</dbReference>
<evidence type="ECO:0000256" key="1">
    <source>
        <dbReference type="ARBA" id="ARBA00023172"/>
    </source>
</evidence>
<keyword evidence="3" id="KW-1133">Transmembrane helix</keyword>
<proteinExistence type="predicted"/>
<evidence type="ECO:0000313" key="5">
    <source>
        <dbReference type="EMBL" id="QSZ66433.1"/>
    </source>
</evidence>
<dbReference type="EMBL" id="CP036172">
    <property type="protein sequence ID" value="QSZ66433.1"/>
    <property type="molecule type" value="Genomic_DNA"/>
</dbReference>
<dbReference type="InterPro" id="IPR002104">
    <property type="entry name" value="Integrase_catalytic"/>
</dbReference>
<dbReference type="GO" id="GO:0006310">
    <property type="term" value="P:DNA recombination"/>
    <property type="evidence" value="ECO:0007669"/>
    <property type="project" value="UniProtKB-KW"/>
</dbReference>
<keyword evidence="3" id="KW-0472">Membrane</keyword>
<dbReference type="AlphaFoldDB" id="A0A8A3S3D3"/>
<dbReference type="Gene3D" id="1.10.443.10">
    <property type="entry name" value="Intergrase catalytic core"/>
    <property type="match status" value="1"/>
</dbReference>
<organism evidence="5 6">
    <name type="scientific">Methanofollis aquaemaris</name>
    <dbReference type="NCBI Taxonomy" id="126734"/>
    <lineage>
        <taxon>Archaea</taxon>
        <taxon>Methanobacteriati</taxon>
        <taxon>Methanobacteriota</taxon>
        <taxon>Stenosarchaea group</taxon>
        <taxon>Methanomicrobia</taxon>
        <taxon>Methanomicrobiales</taxon>
        <taxon>Methanomicrobiaceae</taxon>
        <taxon>Methanofollis</taxon>
    </lineage>
</organism>
<keyword evidence="1" id="KW-0233">DNA recombination</keyword>
<protein>
    <recommendedName>
        <fullName evidence="4">Tyr recombinase domain-containing protein</fullName>
    </recommendedName>
</protein>
<keyword evidence="3" id="KW-0812">Transmembrane</keyword>
<dbReference type="InterPro" id="IPR011010">
    <property type="entry name" value="DNA_brk_join_enz"/>
</dbReference>
<feature type="coiled-coil region" evidence="2">
    <location>
        <begin position="382"/>
        <end position="419"/>
    </location>
</feature>
<reference evidence="5" key="1">
    <citation type="journal article" date="2001" name="Int. J. Syst. Evol. Microbiol.">
        <title>Methanofollis aquaemaris sp. nov., a methanogen isolated from an aquaculture fish pond.</title>
        <authorList>
            <person name="Lai M.C."/>
            <person name="Chen S.C."/>
        </authorList>
    </citation>
    <scope>NUCLEOTIDE SEQUENCE</scope>
    <source>
        <strain evidence="5">N2F9704</strain>
    </source>
</reference>
<gene>
    <name evidence="5" type="ORF">RJ40_02425</name>
</gene>